<name>W7A9J6_9APIC</name>
<dbReference type="VEuPathDB" id="PlasmoDB:C922_01375"/>
<dbReference type="GeneID" id="20036649"/>
<feature type="compositionally biased region" description="Polar residues" evidence="1">
    <location>
        <begin position="549"/>
        <end position="563"/>
    </location>
</feature>
<feature type="region of interest" description="Disordered" evidence="1">
    <location>
        <begin position="543"/>
        <end position="563"/>
    </location>
</feature>
<evidence type="ECO:0000256" key="1">
    <source>
        <dbReference type="SAM" id="MobiDB-lite"/>
    </source>
</evidence>
<organism evidence="2 3">
    <name type="scientific">Plasmodium inui San Antonio 1</name>
    <dbReference type="NCBI Taxonomy" id="1237626"/>
    <lineage>
        <taxon>Eukaryota</taxon>
        <taxon>Sar</taxon>
        <taxon>Alveolata</taxon>
        <taxon>Apicomplexa</taxon>
        <taxon>Aconoidasida</taxon>
        <taxon>Haemosporida</taxon>
        <taxon>Plasmodiidae</taxon>
        <taxon>Plasmodium</taxon>
        <taxon>Plasmodium (Plasmodium)</taxon>
    </lineage>
</organism>
<accession>W7A9J6</accession>
<dbReference type="AlphaFoldDB" id="W7A9J6"/>
<protein>
    <submittedName>
        <fullName evidence="2">Uncharacterized protein</fullName>
    </submittedName>
</protein>
<dbReference type="Proteomes" id="UP000030640">
    <property type="component" value="Unassembled WGS sequence"/>
</dbReference>
<reference evidence="2 3" key="1">
    <citation type="submission" date="2013-02" db="EMBL/GenBank/DDBJ databases">
        <title>The Genome Sequence of Plasmodium inui San Antonio 1.</title>
        <authorList>
            <consortium name="The Broad Institute Genome Sequencing Platform"/>
            <consortium name="The Broad Institute Genome Sequencing Center for Infectious Disease"/>
            <person name="Neafsey D."/>
            <person name="Cheeseman I."/>
            <person name="Volkman S."/>
            <person name="Adams J."/>
            <person name="Walker B."/>
            <person name="Young S.K."/>
            <person name="Zeng Q."/>
            <person name="Gargeya S."/>
            <person name="Fitzgerald M."/>
            <person name="Haas B."/>
            <person name="Abouelleil A."/>
            <person name="Alvarado L."/>
            <person name="Arachchi H.M."/>
            <person name="Berlin A.M."/>
            <person name="Chapman S.B."/>
            <person name="Dewar J."/>
            <person name="Goldberg J."/>
            <person name="Griggs A."/>
            <person name="Gujja S."/>
            <person name="Hansen M."/>
            <person name="Howarth C."/>
            <person name="Imamovic A."/>
            <person name="Larimer J."/>
            <person name="McCowan C."/>
            <person name="Murphy C."/>
            <person name="Neiman D."/>
            <person name="Pearson M."/>
            <person name="Priest M."/>
            <person name="Roberts A."/>
            <person name="Saif S."/>
            <person name="Shea T."/>
            <person name="Sisk P."/>
            <person name="Sykes S."/>
            <person name="Wortman J."/>
            <person name="Nusbaum C."/>
            <person name="Birren B."/>
        </authorList>
    </citation>
    <scope>NUCLEOTIDE SEQUENCE [LARGE SCALE GENOMIC DNA]</scope>
    <source>
        <strain evidence="2 3">San Antonio 1</strain>
    </source>
</reference>
<evidence type="ECO:0000313" key="2">
    <source>
        <dbReference type="EMBL" id="EUD68355.1"/>
    </source>
</evidence>
<evidence type="ECO:0000313" key="3">
    <source>
        <dbReference type="Proteomes" id="UP000030640"/>
    </source>
</evidence>
<dbReference type="RefSeq" id="XP_008815203.1">
    <property type="nucleotide sequence ID" value="XM_008816981.1"/>
</dbReference>
<gene>
    <name evidence="2" type="ORF">C922_01375</name>
</gene>
<feature type="compositionally biased region" description="Polar residues" evidence="1">
    <location>
        <begin position="591"/>
        <end position="609"/>
    </location>
</feature>
<sequence length="1005" mass="117181">MRRIKNELFRSNSHTLFDLKQSGCLGSLWGGNIHGGGAHFLKRWRGEKHTFAEKTNPRYETRKRGIGSPLFNGIPGDNFTNAKTASFGDAPQKGKIGELLKHAVQYVKAHGGKRSKLSDNALRVVERIFKNNILFHNLSFIHFNMLLTVISKGEIRMSKEMQNGILHLLHRHISSYPNDIDNTGSAWINIAHLLSSICRNDKTMLRLIRKKDQNATNEDIKKEADLSFVDKFVRRICKRNDFNYSIREISLLLHSCYHLNIRSYQLFDAIFDELQKKEHHFNCLDVHIFVYAVYKLELQRYAPFLEELKKNILQNIHHFSSGQMVNILLAYTYFYLKEGGANGKLPLKIDPFMSIIYDTCWHMVSNFSNREFCNFLNFIVQNEVSLTDEQRSEMFGIIFNLLKSQHRNRLKLNQMIDLDVFTIVNFAYKYGNCGTTSYMKDMPFEHLDHLTTQLIRKNKFAPNLLVYLLHFYKQRVANHTQLHFLQHICVNSLDFKMKVILLTSLERYLTMGIEIHRGVPQCRFCIKKYYHDFVKSVYDDLSRGESTRTGESTMDTSLRPNGSTNMAVTYNRVVISSTDIKEILKFIRSTTQNGDNNHQHSGGESSGTSVERETIKWERMLLNRASEYATKNKLVELFPLILVNRHVRADICSQAEGIINDHFENLNEYLLVYEGSSNGMNRYQKSKNTFHFFHALNLCNECIFTNRGGGDVKQFVIKKKFLLRCIDLTSISEENKKYYFELHVHMLLFDINNNLDFFTNHLLAKISNYLGTPNLSYENILVNCVDIFSSIIKVQPIYYDAYLSQVYKYIFHPLLCHYEKLDCKHLSLLFYANLVHLLLHLYKRNMLLSHITLSIRLMKKLFSHIINSMDEATYKLTEAHCAELSECHTRDRDRKGTPSLLLPLNDLIYIYRVLTIFHFADLYAHMDVQELKCFYAFYKALNFSIFNVHNFCVTEFTQTNRGASNVHTAVVNSLNGLFKANKRVKIICEQVVFPLFIIDILIDRN</sequence>
<keyword evidence="3" id="KW-1185">Reference proteome</keyword>
<dbReference type="EMBL" id="KI965463">
    <property type="protein sequence ID" value="EUD68355.1"/>
    <property type="molecule type" value="Genomic_DNA"/>
</dbReference>
<feature type="region of interest" description="Disordered" evidence="1">
    <location>
        <begin position="591"/>
        <end position="611"/>
    </location>
</feature>
<proteinExistence type="predicted"/>
<dbReference type="OrthoDB" id="377467at2759"/>